<gene>
    <name evidence="1" type="ORF">BN961_02521</name>
</gene>
<dbReference type="AlphaFoldDB" id="A0A090MNW4"/>
<sequence>MKHSGLSLGYGRRMHPTFEPITGGLNAIHFNRRLIKKGMKQANRIGAAANTRDQRIRKTTFRFQHLRAGFSSNDALKISNHHGIWMRPSHSADAVKSILNISHPITQCLIHGVF</sequence>
<protein>
    <submittedName>
        <fullName evidence="1">Uncharacterized protein</fullName>
    </submittedName>
</protein>
<dbReference type="EMBL" id="CCAZ020000001">
    <property type="protein sequence ID" value="CEG09100.1"/>
    <property type="molecule type" value="Genomic_DNA"/>
</dbReference>
<comment type="caution">
    <text evidence="1">The sequence shown here is derived from an EMBL/GenBank/DDBJ whole genome shotgun (WGS) entry which is preliminary data.</text>
</comment>
<dbReference type="Proteomes" id="UP000035762">
    <property type="component" value="Unassembled WGS sequence"/>
</dbReference>
<keyword evidence="2" id="KW-1185">Reference proteome</keyword>
<proteinExistence type="predicted"/>
<name>A0A090MNW4_AFIFE</name>
<reference evidence="1 2" key="1">
    <citation type="journal article" date="2014" name="Genome Announc.">
        <title>Genome Sequence of Afipia felis Strain 76713, Isolated in Hospital Water Using an Amoeba Co-Culture Procedure.</title>
        <authorList>
            <person name="Benamar S."/>
            <person name="La Scola B."/>
            <person name="Croce O."/>
        </authorList>
    </citation>
    <scope>NUCLEOTIDE SEQUENCE [LARGE SCALE GENOMIC DNA]</scope>
    <source>
        <strain evidence="1 2">76713</strain>
    </source>
</reference>
<evidence type="ECO:0000313" key="2">
    <source>
        <dbReference type="Proteomes" id="UP000035762"/>
    </source>
</evidence>
<accession>A0A090MNW4</accession>
<evidence type="ECO:0000313" key="1">
    <source>
        <dbReference type="EMBL" id="CEG09100.1"/>
    </source>
</evidence>
<organism evidence="1 2">
    <name type="scientific">Afipia felis</name>
    <name type="common">Cat scratch disease bacillus</name>
    <dbReference type="NCBI Taxonomy" id="1035"/>
    <lineage>
        <taxon>Bacteria</taxon>
        <taxon>Pseudomonadati</taxon>
        <taxon>Pseudomonadota</taxon>
        <taxon>Alphaproteobacteria</taxon>
        <taxon>Hyphomicrobiales</taxon>
        <taxon>Nitrobacteraceae</taxon>
        <taxon>Afipia</taxon>
    </lineage>
</organism>